<proteinExistence type="predicted"/>
<name>A0A1H0BGQ0_9PSED</name>
<evidence type="ECO:0000313" key="3">
    <source>
        <dbReference type="Proteomes" id="UP000242957"/>
    </source>
</evidence>
<evidence type="ECO:0000256" key="1">
    <source>
        <dbReference type="SAM" id="MobiDB-lite"/>
    </source>
</evidence>
<accession>A0A1H0BGQ0</accession>
<organism evidence="2 3">
    <name type="scientific">Pseudomonas jinjuensis</name>
    <dbReference type="NCBI Taxonomy" id="198616"/>
    <lineage>
        <taxon>Bacteria</taxon>
        <taxon>Pseudomonadati</taxon>
        <taxon>Pseudomonadota</taxon>
        <taxon>Gammaproteobacteria</taxon>
        <taxon>Pseudomonadales</taxon>
        <taxon>Pseudomonadaceae</taxon>
        <taxon>Pseudomonas</taxon>
    </lineage>
</organism>
<gene>
    <name evidence="2" type="ORF">SAMN05216193_10363</name>
</gene>
<evidence type="ECO:0000313" key="2">
    <source>
        <dbReference type="EMBL" id="SDN44810.1"/>
    </source>
</evidence>
<dbReference type="EMBL" id="FNIJ01000003">
    <property type="protein sequence ID" value="SDN44810.1"/>
    <property type="molecule type" value="Genomic_DNA"/>
</dbReference>
<keyword evidence="3" id="KW-1185">Reference proteome</keyword>
<protein>
    <submittedName>
        <fullName evidence="2">Uncharacterized protein</fullName>
    </submittedName>
</protein>
<dbReference type="Proteomes" id="UP000242957">
    <property type="component" value="Unassembled WGS sequence"/>
</dbReference>
<sequence length="29" mass="3333">MPATGRVVARMARSYSFNRPTSRNRKKPP</sequence>
<feature type="region of interest" description="Disordered" evidence="1">
    <location>
        <begin position="1"/>
        <end position="29"/>
    </location>
</feature>
<dbReference type="AlphaFoldDB" id="A0A1H0BGQ0"/>
<reference evidence="3" key="1">
    <citation type="submission" date="2016-10" db="EMBL/GenBank/DDBJ databases">
        <authorList>
            <person name="Varghese N."/>
            <person name="Submissions S."/>
        </authorList>
    </citation>
    <scope>NUCLEOTIDE SEQUENCE [LARGE SCALE GENOMIC DNA]</scope>
    <source>
        <strain evidence="3">JCM 21621</strain>
    </source>
</reference>